<name>A0A0S7BS28_9BACT</name>
<organism evidence="1">
    <name type="scientific">Lentimicrobium saccharophilum</name>
    <dbReference type="NCBI Taxonomy" id="1678841"/>
    <lineage>
        <taxon>Bacteria</taxon>
        <taxon>Pseudomonadati</taxon>
        <taxon>Bacteroidota</taxon>
        <taxon>Bacteroidia</taxon>
        <taxon>Bacteroidales</taxon>
        <taxon>Lentimicrobiaceae</taxon>
        <taxon>Lentimicrobium</taxon>
    </lineage>
</organism>
<dbReference type="Proteomes" id="UP000053091">
    <property type="component" value="Unassembled WGS sequence"/>
</dbReference>
<dbReference type="AlphaFoldDB" id="A0A0S7BS28"/>
<accession>A0A0S7BS28</accession>
<dbReference type="RefSeq" id="WP_062040503.1">
    <property type="nucleotide sequence ID" value="NZ_DF968182.1"/>
</dbReference>
<reference evidence="1" key="1">
    <citation type="journal article" date="2015" name="Genome Announc.">
        <title>Draft Genome Sequence of Bacteroidales Strain TBC1, a Novel Isolate from a Methanogenic Wastewater Treatment System.</title>
        <authorList>
            <person name="Tourlousse D.M."/>
            <person name="Matsuura N."/>
            <person name="Sun L."/>
            <person name="Toyonaga M."/>
            <person name="Kuroda K."/>
            <person name="Ohashi A."/>
            <person name="Cruz R."/>
            <person name="Yamaguchi T."/>
            <person name="Sekiguchi Y."/>
        </authorList>
    </citation>
    <scope>NUCLEOTIDE SEQUENCE [LARGE SCALE GENOMIC DNA]</scope>
    <source>
        <strain evidence="1">TBC1</strain>
    </source>
</reference>
<dbReference type="EMBL" id="DF968182">
    <property type="protein sequence ID" value="GAP43436.1"/>
    <property type="molecule type" value="Genomic_DNA"/>
</dbReference>
<dbReference type="STRING" id="1678841.TBC1_111589"/>
<sequence length="103" mass="11795">MNKSKGTPATIQSEKCCIIEESYCLSNIMTLFVNNVEFHLFGGAKAIDAVRAYYRALEHDIPRPLPVIFDNFGNTIEPDGGLTPMQRIYLVEFQNYNDENERF</sequence>
<evidence type="ECO:0000313" key="1">
    <source>
        <dbReference type="EMBL" id="GAP43436.1"/>
    </source>
</evidence>
<gene>
    <name evidence="1" type="ORF">TBC1_111589</name>
</gene>
<evidence type="ECO:0000313" key="2">
    <source>
        <dbReference type="Proteomes" id="UP000053091"/>
    </source>
</evidence>
<proteinExistence type="predicted"/>
<keyword evidence="2" id="KW-1185">Reference proteome</keyword>
<protein>
    <submittedName>
        <fullName evidence="1">Uncharacterized protein</fullName>
    </submittedName>
</protein>